<name>A0A2J6T815_9HELO</name>
<organism evidence="1 2">
    <name type="scientific">Hyaloscypha bicolor E</name>
    <dbReference type="NCBI Taxonomy" id="1095630"/>
    <lineage>
        <taxon>Eukaryota</taxon>
        <taxon>Fungi</taxon>
        <taxon>Dikarya</taxon>
        <taxon>Ascomycota</taxon>
        <taxon>Pezizomycotina</taxon>
        <taxon>Leotiomycetes</taxon>
        <taxon>Helotiales</taxon>
        <taxon>Hyaloscyphaceae</taxon>
        <taxon>Hyaloscypha</taxon>
        <taxon>Hyaloscypha bicolor</taxon>
    </lineage>
</organism>
<dbReference type="STRING" id="1095630.A0A2J6T815"/>
<sequence>MTSNIERKIINIPNNPTELRIPPGRHRLEFTFDSKQDAGYYEIDPAGDLTIKVIEYDFTTTDGRGRHHILRTALMKVSRQVLMNNSTTLKTMLSGPFKEAGSNFIELHEDTVHSLELWFRVLHGNIGDGSYEIERVEIWNAIALSRKYFFHLEELNPWFATYWSRLDKKNLETDDLKELLYPAQALDHPVAFAYITKTLAHICTGHIEEENPSRHWQLHVEGRVIQQINAAKGSMRKEIIKGLFDPLDEFCNCSVKEKSLWEYLKGVKMTKIWPLHTMHTRSNHTIIDSPGFVQWKCVIPEGACLSCTKKLRGAHIAKTRSKILNYWQGLCLDCMNISTPRTGDIDKDYWMHSMNEDWGKGCRIQHQRNTWYFSFMGRLSIMSSFMWEQQERKKAAQRCYSDSD</sequence>
<dbReference type="OrthoDB" id="268428at2759"/>
<evidence type="ECO:0008006" key="3">
    <source>
        <dbReference type="Google" id="ProtNLM"/>
    </source>
</evidence>
<protein>
    <recommendedName>
        <fullName evidence="3">BTB domain-containing protein</fullName>
    </recommendedName>
</protein>
<dbReference type="EMBL" id="KZ613817">
    <property type="protein sequence ID" value="PMD59165.1"/>
    <property type="molecule type" value="Genomic_DNA"/>
</dbReference>
<gene>
    <name evidence="1" type="ORF">K444DRAFT_725154</name>
</gene>
<dbReference type="RefSeq" id="XP_024736069.1">
    <property type="nucleotide sequence ID" value="XM_024888642.1"/>
</dbReference>
<accession>A0A2J6T815</accession>
<reference evidence="1 2" key="1">
    <citation type="submission" date="2016-04" db="EMBL/GenBank/DDBJ databases">
        <title>A degradative enzymes factory behind the ericoid mycorrhizal symbiosis.</title>
        <authorList>
            <consortium name="DOE Joint Genome Institute"/>
            <person name="Martino E."/>
            <person name="Morin E."/>
            <person name="Grelet G."/>
            <person name="Kuo A."/>
            <person name="Kohler A."/>
            <person name="Daghino S."/>
            <person name="Barry K."/>
            <person name="Choi C."/>
            <person name="Cichocki N."/>
            <person name="Clum A."/>
            <person name="Copeland A."/>
            <person name="Hainaut M."/>
            <person name="Haridas S."/>
            <person name="Labutti K."/>
            <person name="Lindquist E."/>
            <person name="Lipzen A."/>
            <person name="Khouja H.-R."/>
            <person name="Murat C."/>
            <person name="Ohm R."/>
            <person name="Olson A."/>
            <person name="Spatafora J."/>
            <person name="Veneault-Fourrey C."/>
            <person name="Henrissat B."/>
            <person name="Grigoriev I."/>
            <person name="Martin F."/>
            <person name="Perotto S."/>
        </authorList>
    </citation>
    <scope>NUCLEOTIDE SEQUENCE [LARGE SCALE GENOMIC DNA]</scope>
    <source>
        <strain evidence="1 2">E</strain>
    </source>
</reference>
<dbReference type="GeneID" id="36596718"/>
<proteinExistence type="predicted"/>
<evidence type="ECO:0000313" key="1">
    <source>
        <dbReference type="EMBL" id="PMD59165.1"/>
    </source>
</evidence>
<dbReference type="Proteomes" id="UP000235371">
    <property type="component" value="Unassembled WGS sequence"/>
</dbReference>
<keyword evidence="2" id="KW-1185">Reference proteome</keyword>
<evidence type="ECO:0000313" key="2">
    <source>
        <dbReference type="Proteomes" id="UP000235371"/>
    </source>
</evidence>
<dbReference type="InParanoid" id="A0A2J6T815"/>
<dbReference type="AlphaFoldDB" id="A0A2J6T815"/>